<dbReference type="AlphaFoldDB" id="A0A0F9K6X5"/>
<accession>A0A0F9K6X5</accession>
<feature type="non-terminal residue" evidence="1">
    <location>
        <position position="28"/>
    </location>
</feature>
<protein>
    <submittedName>
        <fullName evidence="1">Uncharacterized protein</fullName>
    </submittedName>
</protein>
<proteinExistence type="predicted"/>
<evidence type="ECO:0000313" key="1">
    <source>
        <dbReference type="EMBL" id="KKM06923.1"/>
    </source>
</evidence>
<organism evidence="1">
    <name type="scientific">marine sediment metagenome</name>
    <dbReference type="NCBI Taxonomy" id="412755"/>
    <lineage>
        <taxon>unclassified sequences</taxon>
        <taxon>metagenomes</taxon>
        <taxon>ecological metagenomes</taxon>
    </lineage>
</organism>
<dbReference type="EMBL" id="LAZR01015886">
    <property type="protein sequence ID" value="KKM06923.1"/>
    <property type="molecule type" value="Genomic_DNA"/>
</dbReference>
<name>A0A0F9K6X5_9ZZZZ</name>
<gene>
    <name evidence="1" type="ORF">LCGC14_1739030</name>
</gene>
<comment type="caution">
    <text evidence="1">The sequence shown here is derived from an EMBL/GenBank/DDBJ whole genome shotgun (WGS) entry which is preliminary data.</text>
</comment>
<reference evidence="1" key="1">
    <citation type="journal article" date="2015" name="Nature">
        <title>Complex archaea that bridge the gap between prokaryotes and eukaryotes.</title>
        <authorList>
            <person name="Spang A."/>
            <person name="Saw J.H."/>
            <person name="Jorgensen S.L."/>
            <person name="Zaremba-Niedzwiedzka K."/>
            <person name="Martijn J."/>
            <person name="Lind A.E."/>
            <person name="van Eijk R."/>
            <person name="Schleper C."/>
            <person name="Guy L."/>
            <person name="Ettema T.J."/>
        </authorList>
    </citation>
    <scope>NUCLEOTIDE SEQUENCE</scope>
</reference>
<sequence>MLEKTLQVELENTLQDTPLVLNPVSSVL</sequence>